<accession>A0A5C1QD24</accession>
<dbReference type="Gene3D" id="3.90.1720.10">
    <property type="entry name" value="endopeptidase domain like (from Nostoc punctiforme)"/>
    <property type="match status" value="1"/>
</dbReference>
<name>A0A5C1QD24_9SPIO</name>
<evidence type="ECO:0000313" key="2">
    <source>
        <dbReference type="Proteomes" id="UP000323824"/>
    </source>
</evidence>
<reference evidence="1 2" key="2">
    <citation type="submission" date="2019-09" db="EMBL/GenBank/DDBJ databases">
        <title>Complete Genome Sequence and Methylome Analysis of free living Spirochaetas.</title>
        <authorList>
            <person name="Leshcheva N."/>
            <person name="Mikheeva N."/>
        </authorList>
    </citation>
    <scope>NUCLEOTIDE SEQUENCE [LARGE SCALE GENOMIC DNA]</scope>
    <source>
        <strain evidence="1 2">P</strain>
    </source>
</reference>
<dbReference type="AlphaFoldDB" id="A0A5C1QD24"/>
<dbReference type="KEGG" id="sper:EW093_11535"/>
<evidence type="ECO:0000313" key="1">
    <source>
        <dbReference type="EMBL" id="QEN05317.1"/>
    </source>
</evidence>
<keyword evidence="2" id="KW-1185">Reference proteome</keyword>
<dbReference type="RefSeq" id="WP_149568555.1">
    <property type="nucleotide sequence ID" value="NZ_CP035807.1"/>
</dbReference>
<proteinExistence type="predicted"/>
<organism evidence="1 2">
    <name type="scientific">Thiospirochaeta perfilievii</name>
    <dbReference type="NCBI Taxonomy" id="252967"/>
    <lineage>
        <taxon>Bacteria</taxon>
        <taxon>Pseudomonadati</taxon>
        <taxon>Spirochaetota</taxon>
        <taxon>Spirochaetia</taxon>
        <taxon>Spirochaetales</taxon>
        <taxon>Spirochaetaceae</taxon>
        <taxon>Thiospirochaeta</taxon>
    </lineage>
</organism>
<dbReference type="Proteomes" id="UP000323824">
    <property type="component" value="Chromosome"/>
</dbReference>
<sequence length="470" mass="53981">MQQFKEINRMLWRANLYIDDDKTGLNDFNNKYPWNAPPNKVEADVIGDYIEVQLNNNYEEISNPRFKIIRRFYSINQGSYPNNTTSLKVWYGPNEWNRVMVTKDQAQQYSVNNTARGYNWEDLSQLIQGNGKQVVSIPSSVYFHRAATGGINTNSVVYSFCRTSTPFEFYNQMYEQYLAMFDKATELKSNMDIARDLLEDEDTELNRESFLNATIEFNNYKFPSQDLLPNLSTSLGYLNINSISENDRLILLEVWKKYDGDKAKPASKDALNWGSLATNLEPVSGNKQPSPTYPFKQPVERNYLIYGSEMTNQEAGVDCGGLIYMSEAYIGTKYKSYGEGSNSAERGIRSIHDTGEGTVYTPNDNLYNIMKRTDYDTELGIKPKNRKRVVPGDIIYYSTSESYHVMIVQNVEIIDGDREVELGSIKIIESTHSGYLSLFGVGNKNNLKFYHSSENDQNRDWILGRIKQND</sequence>
<gene>
    <name evidence="1" type="ORF">EW093_11535</name>
</gene>
<dbReference type="EMBL" id="CP035807">
    <property type="protein sequence ID" value="QEN05317.1"/>
    <property type="molecule type" value="Genomic_DNA"/>
</dbReference>
<protein>
    <submittedName>
        <fullName evidence="1">Uncharacterized protein</fullName>
    </submittedName>
</protein>
<dbReference type="OrthoDB" id="373087at2"/>
<reference evidence="1 2" key="1">
    <citation type="submission" date="2019-02" db="EMBL/GenBank/DDBJ databases">
        <authorList>
            <person name="Fomenkov A."/>
            <person name="Dubinina G."/>
            <person name="Grabovich M."/>
            <person name="Vincze T."/>
            <person name="Roberts R.J."/>
        </authorList>
    </citation>
    <scope>NUCLEOTIDE SEQUENCE [LARGE SCALE GENOMIC DNA]</scope>
    <source>
        <strain evidence="1 2">P</strain>
    </source>
</reference>